<proteinExistence type="predicted"/>
<dbReference type="InterPro" id="IPR031762">
    <property type="entry name" value="DUF4738"/>
</dbReference>
<feature type="chain" id="PRO_5039525351" evidence="1">
    <location>
        <begin position="21"/>
        <end position="271"/>
    </location>
</feature>
<comment type="caution">
    <text evidence="2">The sequence shown here is derived from an EMBL/GenBank/DDBJ whole genome shotgun (WGS) entry which is preliminary data.</text>
</comment>
<dbReference type="AlphaFoldDB" id="A0A9E2L742"/>
<evidence type="ECO:0000256" key="1">
    <source>
        <dbReference type="SAM" id="SignalP"/>
    </source>
</evidence>
<dbReference type="Pfam" id="PF15889">
    <property type="entry name" value="DUF4738"/>
    <property type="match status" value="1"/>
</dbReference>
<feature type="signal peptide" evidence="1">
    <location>
        <begin position="1"/>
        <end position="20"/>
    </location>
</feature>
<dbReference type="PROSITE" id="PS51257">
    <property type="entry name" value="PROKAR_LIPOPROTEIN"/>
    <property type="match status" value="1"/>
</dbReference>
<gene>
    <name evidence="2" type="ORF">H9789_05945</name>
</gene>
<sequence length="271" mass="30758">MKIHNINAACLCICVALLLACGGNSRQESETAHSKVPADTTLRLLQGIWIDEETSMAFCKIEGDSIFYPDTMNVPLRIKANKDTLTLIGRETVNYPIDRVTENIFCFHSVTGDIVRLRKSDDLNDTIYFSHTPPKPIVYNEVVKKDTVVYQEGERYRCYIYVNPSKHKVYKQSYTNEGVAVENVYYDNVIHICVYKGKVCLYSRDYSRKSFSSIIPEGFLQQAILSDMKYGFTDKDGFHFNATVCIPDGASCYVTDICVSPEGNVRMELVQ</sequence>
<reference evidence="2" key="1">
    <citation type="journal article" date="2021" name="PeerJ">
        <title>Extensive microbial diversity within the chicken gut microbiome revealed by metagenomics and culture.</title>
        <authorList>
            <person name="Gilroy R."/>
            <person name="Ravi A."/>
            <person name="Getino M."/>
            <person name="Pursley I."/>
            <person name="Horton D.L."/>
            <person name="Alikhan N.F."/>
            <person name="Baker D."/>
            <person name="Gharbi K."/>
            <person name="Hall N."/>
            <person name="Watson M."/>
            <person name="Adriaenssens E.M."/>
            <person name="Foster-Nyarko E."/>
            <person name="Jarju S."/>
            <person name="Secka A."/>
            <person name="Antonio M."/>
            <person name="Oren A."/>
            <person name="Chaudhuri R.R."/>
            <person name="La Ragione R."/>
            <person name="Hildebrand F."/>
            <person name="Pallen M.J."/>
        </authorList>
    </citation>
    <scope>NUCLEOTIDE SEQUENCE</scope>
    <source>
        <strain evidence="2">G3-2149</strain>
    </source>
</reference>
<reference evidence="2" key="2">
    <citation type="submission" date="2021-04" db="EMBL/GenBank/DDBJ databases">
        <authorList>
            <person name="Gilroy R."/>
        </authorList>
    </citation>
    <scope>NUCLEOTIDE SEQUENCE</scope>
    <source>
        <strain evidence="2">G3-2149</strain>
    </source>
</reference>
<name>A0A9E2L742_9BACT</name>
<organism evidence="2 3">
    <name type="scientific">Candidatus Paraprevotella stercoravium</name>
    <dbReference type="NCBI Taxonomy" id="2838725"/>
    <lineage>
        <taxon>Bacteria</taxon>
        <taxon>Pseudomonadati</taxon>
        <taxon>Bacteroidota</taxon>
        <taxon>Bacteroidia</taxon>
        <taxon>Bacteroidales</taxon>
        <taxon>Prevotellaceae</taxon>
        <taxon>Paraprevotella</taxon>
    </lineage>
</organism>
<dbReference type="Proteomes" id="UP000823865">
    <property type="component" value="Unassembled WGS sequence"/>
</dbReference>
<evidence type="ECO:0000313" key="3">
    <source>
        <dbReference type="Proteomes" id="UP000823865"/>
    </source>
</evidence>
<evidence type="ECO:0000313" key="2">
    <source>
        <dbReference type="EMBL" id="MBU3853349.1"/>
    </source>
</evidence>
<accession>A0A9E2L742</accession>
<keyword evidence="1" id="KW-0732">Signal</keyword>
<dbReference type="Gene3D" id="2.40.128.510">
    <property type="entry name" value="Protein of unknown function DUF4738"/>
    <property type="match status" value="1"/>
</dbReference>
<protein>
    <submittedName>
        <fullName evidence="2">DUF4738 domain-containing protein</fullName>
    </submittedName>
</protein>
<dbReference type="EMBL" id="JAHLFU010000124">
    <property type="protein sequence ID" value="MBU3853349.1"/>
    <property type="molecule type" value="Genomic_DNA"/>
</dbReference>